<keyword evidence="9 11" id="KW-0472">Membrane</keyword>
<feature type="transmembrane region" description="Helical" evidence="11">
    <location>
        <begin position="6"/>
        <end position="25"/>
    </location>
</feature>
<keyword evidence="8" id="KW-0503">Monooxygenase</keyword>
<dbReference type="Gene3D" id="1.10.630.10">
    <property type="entry name" value="Cytochrome P450"/>
    <property type="match status" value="1"/>
</dbReference>
<gene>
    <name evidence="13" type="primary">LOC101505303</name>
</gene>
<reference evidence="12" key="1">
    <citation type="journal article" date="2013" name="Nat. Biotechnol.">
        <title>Draft genome sequence of chickpea (Cicer arietinum) provides a resource for trait improvement.</title>
        <authorList>
            <person name="Varshney R.K."/>
            <person name="Song C."/>
            <person name="Saxena R.K."/>
            <person name="Azam S."/>
            <person name="Yu S."/>
            <person name="Sharpe A.G."/>
            <person name="Cannon S."/>
            <person name="Baek J."/>
            <person name="Rosen B.D."/>
            <person name="Tar'an B."/>
            <person name="Millan T."/>
            <person name="Zhang X."/>
            <person name="Ramsay L.D."/>
            <person name="Iwata A."/>
            <person name="Wang Y."/>
            <person name="Nelson W."/>
            <person name="Farmer A.D."/>
            <person name="Gaur P.M."/>
            <person name="Soderlund C."/>
            <person name="Penmetsa R.V."/>
            <person name="Xu C."/>
            <person name="Bharti A.K."/>
            <person name="He W."/>
            <person name="Winter P."/>
            <person name="Zhao S."/>
            <person name="Hane J.K."/>
            <person name="Carrasquilla-Garcia N."/>
            <person name="Condie J.A."/>
            <person name="Upadhyaya H.D."/>
            <person name="Luo M.C."/>
            <person name="Thudi M."/>
            <person name="Gowda C.L."/>
            <person name="Singh N.P."/>
            <person name="Lichtenzveig J."/>
            <person name="Gali K.K."/>
            <person name="Rubio J."/>
            <person name="Nadarajan N."/>
            <person name="Dolezel J."/>
            <person name="Bansal K.C."/>
            <person name="Xu X."/>
            <person name="Edwards D."/>
            <person name="Zhang G."/>
            <person name="Kahl G."/>
            <person name="Gil J."/>
            <person name="Singh K.B."/>
            <person name="Datta S.K."/>
            <person name="Jackson S.A."/>
            <person name="Wang J."/>
            <person name="Cook D.R."/>
        </authorList>
    </citation>
    <scope>NUCLEOTIDE SEQUENCE [LARGE SCALE GENOMIC DNA]</scope>
    <source>
        <strain evidence="12">cv. CDC Frontier</strain>
    </source>
</reference>
<dbReference type="Proteomes" id="UP000087171">
    <property type="component" value="Chromosome Ca8"/>
</dbReference>
<name>A0A1S2Z0Q4_CICAR</name>
<keyword evidence="5 10" id="KW-0479">Metal-binding</keyword>
<keyword evidence="11" id="KW-1133">Transmembrane helix</keyword>
<evidence type="ECO:0000313" key="12">
    <source>
        <dbReference type="Proteomes" id="UP000087171"/>
    </source>
</evidence>
<dbReference type="InterPro" id="IPR036396">
    <property type="entry name" value="Cyt_P450_sf"/>
</dbReference>
<evidence type="ECO:0000256" key="5">
    <source>
        <dbReference type="ARBA" id="ARBA00022723"/>
    </source>
</evidence>
<dbReference type="PRINTS" id="PR00385">
    <property type="entry name" value="P450"/>
</dbReference>
<evidence type="ECO:0000256" key="8">
    <source>
        <dbReference type="ARBA" id="ARBA00023033"/>
    </source>
</evidence>
<dbReference type="PANTHER" id="PTHR47943">
    <property type="entry name" value="CYTOCHROME P450 93A3-LIKE"/>
    <property type="match status" value="1"/>
</dbReference>
<evidence type="ECO:0000256" key="11">
    <source>
        <dbReference type="SAM" id="Phobius"/>
    </source>
</evidence>
<dbReference type="GO" id="GO:0005506">
    <property type="term" value="F:iron ion binding"/>
    <property type="evidence" value="ECO:0007669"/>
    <property type="project" value="InterPro"/>
</dbReference>
<protein>
    <submittedName>
        <fullName evidence="13">Cytochrome P450 CYP736A12-like</fullName>
    </submittedName>
</protein>
<feature type="binding site" description="axial binding residue" evidence="10">
    <location>
        <position position="444"/>
    </location>
    <ligand>
        <name>heme</name>
        <dbReference type="ChEBI" id="CHEBI:30413"/>
    </ligand>
    <ligandPart>
        <name>Fe</name>
        <dbReference type="ChEBI" id="CHEBI:18248"/>
    </ligandPart>
</feature>
<dbReference type="CDD" id="cd11072">
    <property type="entry name" value="CYP71-like"/>
    <property type="match status" value="1"/>
</dbReference>
<dbReference type="GO" id="GO:0016705">
    <property type="term" value="F:oxidoreductase activity, acting on paired donors, with incorporation or reduction of molecular oxygen"/>
    <property type="evidence" value="ECO:0007669"/>
    <property type="project" value="InterPro"/>
</dbReference>
<dbReference type="PaxDb" id="3827-XP_004512940.1"/>
<evidence type="ECO:0000256" key="7">
    <source>
        <dbReference type="ARBA" id="ARBA00023004"/>
    </source>
</evidence>
<dbReference type="GO" id="GO:0016020">
    <property type="term" value="C:membrane"/>
    <property type="evidence" value="ECO:0007669"/>
    <property type="project" value="UniProtKB-SubCell"/>
</dbReference>
<dbReference type="PRINTS" id="PR00463">
    <property type="entry name" value="EP450I"/>
</dbReference>
<sequence>MFSSTLSISWIILAFILFILSRILSRKQSHNEKKKPPGLQGLPILGSLHILGSLPHRSLQTLSKKYGPIMSLRLGLVPTILVTSPELAELFLKTHESNFASRPKIEASKYISYGYKGLIFSQYGPYWRNMRKVCTLQLLSTTKVESFAPLRKNEVERMVELVKKKERVGEVVNISEIVEGVLEEIVYKMVLGCNKDDMFDLKGLIKEITTLGGKVNFGDYVPWFRILDLQGLRRSFKRTSKAIDKMLEKIINEKEQSFNAQNGSHKDFIVILLSMMDQPTDPNDEQNHIIDRTNIKAIILDMISAAFDTSTTVILWVLSELLRNPKVMKKIQDELNNVVGVKKLVEEIDLVKLKYLDMVIKESFRLHPVIPLIARESIKDIIINGYHIEKNSRILINTWAIGRDPKIWSDNVDVFYPERFIDNNIDIKGYNFEILPFGSGRRGCSGMNLGLVSVKFIIAQLVHCFNWELPKGMSIEELDMTEQFGLTVTRATHLFAVPKYRLLI</sequence>
<dbReference type="OrthoDB" id="2789670at2759"/>
<dbReference type="FunFam" id="1.10.630.10:FF:000011">
    <property type="entry name" value="Cytochrome P450 83B1"/>
    <property type="match status" value="1"/>
</dbReference>
<keyword evidence="6" id="KW-0560">Oxidoreductase</keyword>
<dbReference type="GO" id="GO:0004497">
    <property type="term" value="F:monooxygenase activity"/>
    <property type="evidence" value="ECO:0007669"/>
    <property type="project" value="UniProtKB-KW"/>
</dbReference>
<dbReference type="InterPro" id="IPR001128">
    <property type="entry name" value="Cyt_P450"/>
</dbReference>
<comment type="similarity">
    <text evidence="3">Belongs to the cytochrome P450 family.</text>
</comment>
<dbReference type="eggNOG" id="KOG0156">
    <property type="taxonomic scope" value="Eukaryota"/>
</dbReference>
<dbReference type="GeneID" id="101505303"/>
<accession>A0A1S2Z0Q4</accession>
<evidence type="ECO:0000256" key="3">
    <source>
        <dbReference type="ARBA" id="ARBA00010617"/>
    </source>
</evidence>
<dbReference type="RefSeq" id="XP_004512940.1">
    <property type="nucleotide sequence ID" value="XM_004512883.3"/>
</dbReference>
<keyword evidence="4 10" id="KW-0349">Heme</keyword>
<dbReference type="InterPro" id="IPR002401">
    <property type="entry name" value="Cyt_P450_E_grp-I"/>
</dbReference>
<evidence type="ECO:0000256" key="1">
    <source>
        <dbReference type="ARBA" id="ARBA00001971"/>
    </source>
</evidence>
<reference evidence="13" key="2">
    <citation type="submission" date="2025-08" db="UniProtKB">
        <authorList>
            <consortium name="RefSeq"/>
        </authorList>
    </citation>
    <scope>IDENTIFICATION</scope>
    <source>
        <tissue evidence="13">Etiolated seedlings</tissue>
    </source>
</reference>
<dbReference type="Pfam" id="PF00067">
    <property type="entry name" value="p450"/>
    <property type="match status" value="1"/>
</dbReference>
<evidence type="ECO:0000256" key="4">
    <source>
        <dbReference type="ARBA" id="ARBA00022617"/>
    </source>
</evidence>
<evidence type="ECO:0000313" key="13">
    <source>
        <dbReference type="RefSeq" id="XP_004512940.1"/>
    </source>
</evidence>
<comment type="cofactor">
    <cofactor evidence="1 10">
        <name>heme</name>
        <dbReference type="ChEBI" id="CHEBI:30413"/>
    </cofactor>
</comment>
<dbReference type="SUPFAM" id="SSF48264">
    <property type="entry name" value="Cytochrome P450"/>
    <property type="match status" value="1"/>
</dbReference>
<evidence type="ECO:0000256" key="10">
    <source>
        <dbReference type="PIRSR" id="PIRSR602401-1"/>
    </source>
</evidence>
<feature type="transmembrane region" description="Helical" evidence="11">
    <location>
        <begin position="298"/>
        <end position="318"/>
    </location>
</feature>
<evidence type="ECO:0000256" key="9">
    <source>
        <dbReference type="ARBA" id="ARBA00023136"/>
    </source>
</evidence>
<evidence type="ECO:0000256" key="2">
    <source>
        <dbReference type="ARBA" id="ARBA00004370"/>
    </source>
</evidence>
<evidence type="ECO:0000256" key="6">
    <source>
        <dbReference type="ARBA" id="ARBA00023002"/>
    </source>
</evidence>
<organism evidence="12 13">
    <name type="scientific">Cicer arietinum</name>
    <name type="common">Chickpea</name>
    <name type="synonym">Garbanzo</name>
    <dbReference type="NCBI Taxonomy" id="3827"/>
    <lineage>
        <taxon>Eukaryota</taxon>
        <taxon>Viridiplantae</taxon>
        <taxon>Streptophyta</taxon>
        <taxon>Embryophyta</taxon>
        <taxon>Tracheophyta</taxon>
        <taxon>Spermatophyta</taxon>
        <taxon>Magnoliopsida</taxon>
        <taxon>eudicotyledons</taxon>
        <taxon>Gunneridae</taxon>
        <taxon>Pentapetalae</taxon>
        <taxon>rosids</taxon>
        <taxon>fabids</taxon>
        <taxon>Fabales</taxon>
        <taxon>Fabaceae</taxon>
        <taxon>Papilionoideae</taxon>
        <taxon>50 kb inversion clade</taxon>
        <taxon>NPAAA clade</taxon>
        <taxon>Hologalegina</taxon>
        <taxon>IRL clade</taxon>
        <taxon>Cicereae</taxon>
        <taxon>Cicer</taxon>
    </lineage>
</organism>
<dbReference type="PANTHER" id="PTHR47943:SF9">
    <property type="entry name" value="CYTOCHROME P450"/>
    <property type="match status" value="1"/>
</dbReference>
<comment type="subcellular location">
    <subcellularLocation>
        <location evidence="2">Membrane</location>
    </subcellularLocation>
</comment>
<dbReference type="GO" id="GO:0020037">
    <property type="term" value="F:heme binding"/>
    <property type="evidence" value="ECO:0007669"/>
    <property type="project" value="InterPro"/>
</dbReference>
<keyword evidence="11" id="KW-0812">Transmembrane</keyword>
<keyword evidence="7 10" id="KW-0408">Iron</keyword>
<dbReference type="KEGG" id="cam:101505303"/>
<dbReference type="AlphaFoldDB" id="A0A1S2Z0Q4"/>
<keyword evidence="12" id="KW-1185">Reference proteome</keyword>
<proteinExistence type="inferred from homology"/>